<evidence type="ECO:0000259" key="1">
    <source>
        <dbReference type="Pfam" id="PF10263"/>
    </source>
</evidence>
<reference evidence="2" key="1">
    <citation type="submission" date="2023-03" db="EMBL/GenBank/DDBJ databases">
        <title>Chitinimonas shenzhenensis gen. nov., sp. nov., a novel member of family Burkholderiaceae isolated from activated sludge collected in Shen Zhen, China.</title>
        <authorList>
            <person name="Wang X."/>
        </authorList>
    </citation>
    <scope>NUCLEOTIDE SEQUENCE</scope>
    <source>
        <strain evidence="2">DQS-5</strain>
    </source>
</reference>
<organism evidence="2 3">
    <name type="scientific">Parachitinimonas caeni</name>
    <dbReference type="NCBI Taxonomy" id="3031301"/>
    <lineage>
        <taxon>Bacteria</taxon>
        <taxon>Pseudomonadati</taxon>
        <taxon>Pseudomonadota</taxon>
        <taxon>Betaproteobacteria</taxon>
        <taxon>Neisseriales</taxon>
        <taxon>Chitinibacteraceae</taxon>
        <taxon>Parachitinimonas</taxon>
    </lineage>
</organism>
<dbReference type="InterPro" id="IPR006640">
    <property type="entry name" value="SprT-like_domain"/>
</dbReference>
<evidence type="ECO:0000313" key="2">
    <source>
        <dbReference type="EMBL" id="MDK2125877.1"/>
    </source>
</evidence>
<sequence length="258" mass="28916">MTTLRPTQETYAELQHAYDSFNAELFGGELPECLITLQRERLTYGYFSAERFSNREGRRTDEIAMNPVYFAVVPLVEIMQTLAHEMTHLWQFHHGTPGRGRYHNEEWADKLESIGLMPSSTGQPGGRRTGDRMSDYPIAGGLFLDTCDKLLTQDFRLSWYDRFPTYPALLAGQQSYSLTMDLPENVATVAANTGVDMATDIATALSEGISAYPLTSKKRDKTKYTCPCGVNVWGKPKLRIICGNCGDPFLASICAEEE</sequence>
<feature type="domain" description="SprT-like" evidence="1">
    <location>
        <begin position="15"/>
        <end position="115"/>
    </location>
</feature>
<dbReference type="Proteomes" id="UP001172778">
    <property type="component" value="Unassembled WGS sequence"/>
</dbReference>
<name>A0ABT7E4N6_9NEIS</name>
<comment type="caution">
    <text evidence="2">The sequence shown here is derived from an EMBL/GenBank/DDBJ whole genome shotgun (WGS) entry which is preliminary data.</text>
</comment>
<accession>A0ABT7E4N6</accession>
<proteinExistence type="predicted"/>
<dbReference type="Pfam" id="PF10263">
    <property type="entry name" value="SprT-like"/>
    <property type="match status" value="1"/>
</dbReference>
<dbReference type="EMBL" id="JARRAF010000026">
    <property type="protein sequence ID" value="MDK2125877.1"/>
    <property type="molecule type" value="Genomic_DNA"/>
</dbReference>
<keyword evidence="3" id="KW-1185">Reference proteome</keyword>
<evidence type="ECO:0000313" key="3">
    <source>
        <dbReference type="Proteomes" id="UP001172778"/>
    </source>
</evidence>
<gene>
    <name evidence="2" type="ORF">PZA18_17625</name>
</gene>
<protein>
    <submittedName>
        <fullName evidence="2">SprT-like domain-containing protein</fullName>
    </submittedName>
</protein>